<dbReference type="EMBL" id="MU864596">
    <property type="protein sequence ID" value="KAK4182925.1"/>
    <property type="molecule type" value="Genomic_DNA"/>
</dbReference>
<dbReference type="PANTHER" id="PTHR36575">
    <property type="entry name" value="BINDING PROTEIN, PUTATIVE (AFU_ORTHOLOGUE AFUA_1G14430)-RELATED"/>
    <property type="match status" value="1"/>
</dbReference>
<evidence type="ECO:0000256" key="6">
    <source>
        <dbReference type="ARBA" id="ARBA00034311"/>
    </source>
</evidence>
<dbReference type="Pfam" id="PF03067">
    <property type="entry name" value="LPMO_10"/>
    <property type="match status" value="1"/>
</dbReference>
<dbReference type="PANTHER" id="PTHR36575:SF2">
    <property type="entry name" value="CHITIN-BINDING TYPE-4 DOMAIN-CONTAINING PROTEIN-RELATED"/>
    <property type="match status" value="1"/>
</dbReference>
<sequence length="208" mass="22531">MHLTTLLPILGAIPAVFSHGLVQKPATRKPGDATATACGQTMVNFYKQDETSYPEALLRSNPRPAGYDAKKCNLWLCKGYQFADNAANVQAYKPGDVVDLEVYIRIPHKGYANVSVVDTAANKVIGTPLIAWADNYAATNRPPADQTKFSVKVPELPAGQCNVAGSCVIQWHWFGAGQTYQSCIDFTVPAPAVAPAPVERLKIRGQSW</sequence>
<name>A0AAN6WJ90_9PEZI</name>
<proteinExistence type="inferred from homology"/>
<comment type="cofactor">
    <cofactor evidence="1">
        <name>Cu(2+)</name>
        <dbReference type="ChEBI" id="CHEBI:29036"/>
    </cofactor>
</comment>
<keyword evidence="2" id="KW-0479">Metal-binding</keyword>
<evidence type="ECO:0000256" key="7">
    <source>
        <dbReference type="SAM" id="SignalP"/>
    </source>
</evidence>
<organism evidence="9 10">
    <name type="scientific">Podospora australis</name>
    <dbReference type="NCBI Taxonomy" id="1536484"/>
    <lineage>
        <taxon>Eukaryota</taxon>
        <taxon>Fungi</taxon>
        <taxon>Dikarya</taxon>
        <taxon>Ascomycota</taxon>
        <taxon>Pezizomycotina</taxon>
        <taxon>Sordariomycetes</taxon>
        <taxon>Sordariomycetidae</taxon>
        <taxon>Sordariales</taxon>
        <taxon>Podosporaceae</taxon>
        <taxon>Podospora</taxon>
    </lineage>
</organism>
<keyword evidence="4" id="KW-1015">Disulfide bond</keyword>
<evidence type="ECO:0000313" key="10">
    <source>
        <dbReference type="Proteomes" id="UP001302126"/>
    </source>
</evidence>
<feature type="signal peptide" evidence="7">
    <location>
        <begin position="1"/>
        <end position="18"/>
    </location>
</feature>
<dbReference type="InterPro" id="IPR052282">
    <property type="entry name" value="Starch-active_LPMO"/>
</dbReference>
<dbReference type="AlphaFoldDB" id="A0AAN6WJ90"/>
<feature type="domain" description="Chitin-binding type-4" evidence="8">
    <location>
        <begin position="19"/>
        <end position="186"/>
    </location>
</feature>
<evidence type="ECO:0000259" key="8">
    <source>
        <dbReference type="Pfam" id="PF03067"/>
    </source>
</evidence>
<feature type="chain" id="PRO_5042875303" description="Chitin-binding type-4 domain-containing protein" evidence="7">
    <location>
        <begin position="19"/>
        <end position="208"/>
    </location>
</feature>
<reference evidence="9" key="2">
    <citation type="submission" date="2023-05" db="EMBL/GenBank/DDBJ databases">
        <authorList>
            <consortium name="Lawrence Berkeley National Laboratory"/>
            <person name="Steindorff A."/>
            <person name="Hensen N."/>
            <person name="Bonometti L."/>
            <person name="Westerberg I."/>
            <person name="Brannstrom I.O."/>
            <person name="Guillou S."/>
            <person name="Cros-Aarteil S."/>
            <person name="Calhoun S."/>
            <person name="Haridas S."/>
            <person name="Kuo A."/>
            <person name="Mondo S."/>
            <person name="Pangilinan J."/>
            <person name="Riley R."/>
            <person name="Labutti K."/>
            <person name="Andreopoulos B."/>
            <person name="Lipzen A."/>
            <person name="Chen C."/>
            <person name="Yanf M."/>
            <person name="Daum C."/>
            <person name="Ng V."/>
            <person name="Clum A."/>
            <person name="Ohm R."/>
            <person name="Martin F."/>
            <person name="Silar P."/>
            <person name="Natvig D."/>
            <person name="Lalanne C."/>
            <person name="Gautier V."/>
            <person name="Ament-Velasquez S.L."/>
            <person name="Kruys A."/>
            <person name="Hutchinson M.I."/>
            <person name="Powell A.J."/>
            <person name="Barry K."/>
            <person name="Miller A.N."/>
            <person name="Grigoriev I.V."/>
            <person name="Debuchy R."/>
            <person name="Gladieux P."/>
            <person name="Thoren M.H."/>
            <person name="Johannesson H."/>
        </authorList>
    </citation>
    <scope>NUCLEOTIDE SEQUENCE</scope>
    <source>
        <strain evidence="9">PSN309</strain>
    </source>
</reference>
<gene>
    <name evidence="9" type="ORF">QBC35DRAFT_545394</name>
</gene>
<keyword evidence="10" id="KW-1185">Reference proteome</keyword>
<dbReference type="Proteomes" id="UP001302126">
    <property type="component" value="Unassembled WGS sequence"/>
</dbReference>
<accession>A0AAN6WJ90</accession>
<evidence type="ECO:0000256" key="5">
    <source>
        <dbReference type="ARBA" id="ARBA00023180"/>
    </source>
</evidence>
<reference evidence="9" key="1">
    <citation type="journal article" date="2023" name="Mol. Phylogenet. Evol.">
        <title>Genome-scale phylogeny and comparative genomics of the fungal order Sordariales.</title>
        <authorList>
            <person name="Hensen N."/>
            <person name="Bonometti L."/>
            <person name="Westerberg I."/>
            <person name="Brannstrom I.O."/>
            <person name="Guillou S."/>
            <person name="Cros-Aarteil S."/>
            <person name="Calhoun S."/>
            <person name="Haridas S."/>
            <person name="Kuo A."/>
            <person name="Mondo S."/>
            <person name="Pangilinan J."/>
            <person name="Riley R."/>
            <person name="LaButti K."/>
            <person name="Andreopoulos B."/>
            <person name="Lipzen A."/>
            <person name="Chen C."/>
            <person name="Yan M."/>
            <person name="Daum C."/>
            <person name="Ng V."/>
            <person name="Clum A."/>
            <person name="Steindorff A."/>
            <person name="Ohm R.A."/>
            <person name="Martin F."/>
            <person name="Silar P."/>
            <person name="Natvig D.O."/>
            <person name="Lalanne C."/>
            <person name="Gautier V."/>
            <person name="Ament-Velasquez S.L."/>
            <person name="Kruys A."/>
            <person name="Hutchinson M.I."/>
            <person name="Powell A.J."/>
            <person name="Barry K."/>
            <person name="Miller A.N."/>
            <person name="Grigoriev I.V."/>
            <person name="Debuchy R."/>
            <person name="Gladieux P."/>
            <person name="Hiltunen Thoren M."/>
            <person name="Johannesson H."/>
        </authorList>
    </citation>
    <scope>NUCLEOTIDE SEQUENCE</scope>
    <source>
        <strain evidence="9">PSN309</strain>
    </source>
</reference>
<keyword evidence="5" id="KW-0325">Glycoprotein</keyword>
<dbReference type="InterPro" id="IPR004302">
    <property type="entry name" value="Cellulose/chitin-bd_N"/>
</dbReference>
<evidence type="ECO:0000256" key="4">
    <source>
        <dbReference type="ARBA" id="ARBA00023157"/>
    </source>
</evidence>
<evidence type="ECO:0000256" key="3">
    <source>
        <dbReference type="ARBA" id="ARBA00023008"/>
    </source>
</evidence>
<evidence type="ECO:0000256" key="1">
    <source>
        <dbReference type="ARBA" id="ARBA00001973"/>
    </source>
</evidence>
<keyword evidence="3" id="KW-0186">Copper</keyword>
<comment type="caution">
    <text evidence="9">The sequence shown here is derived from an EMBL/GenBank/DDBJ whole genome shotgun (WGS) entry which is preliminary data.</text>
</comment>
<keyword evidence="7" id="KW-0732">Signal</keyword>
<evidence type="ECO:0000256" key="2">
    <source>
        <dbReference type="ARBA" id="ARBA00022723"/>
    </source>
</evidence>
<dbReference type="Gene3D" id="2.70.50.70">
    <property type="match status" value="1"/>
</dbReference>
<comment type="similarity">
    <text evidence="6">Belongs to the polysaccharide monooxygenase AA13 family.</text>
</comment>
<dbReference type="GO" id="GO:0046872">
    <property type="term" value="F:metal ion binding"/>
    <property type="evidence" value="ECO:0007669"/>
    <property type="project" value="UniProtKB-KW"/>
</dbReference>
<protein>
    <recommendedName>
        <fullName evidence="8">Chitin-binding type-4 domain-containing protein</fullName>
    </recommendedName>
</protein>
<evidence type="ECO:0000313" key="9">
    <source>
        <dbReference type="EMBL" id="KAK4182925.1"/>
    </source>
</evidence>